<sequence length="124" mass="14108">FKLIIEPIVELDKCRGEICHLLILKRNLYLNPSTLTLSEGEALELSKDIRKLGARLLSIKTTIRCNKFFSMLNFSIKGENILEGHKGLIGLSNAIQQDPLSSDERKVIYRHEDDIKKALNIQFG</sequence>
<feature type="non-terminal residue" evidence="1">
    <location>
        <position position="1"/>
    </location>
</feature>
<name>X1AJY7_9ZZZZ</name>
<organism evidence="1">
    <name type="scientific">marine sediment metagenome</name>
    <dbReference type="NCBI Taxonomy" id="412755"/>
    <lineage>
        <taxon>unclassified sequences</taxon>
        <taxon>metagenomes</taxon>
        <taxon>ecological metagenomes</taxon>
    </lineage>
</organism>
<protein>
    <submittedName>
        <fullName evidence="1">Uncharacterized protein</fullName>
    </submittedName>
</protein>
<evidence type="ECO:0000313" key="1">
    <source>
        <dbReference type="EMBL" id="GAG60326.1"/>
    </source>
</evidence>
<comment type="caution">
    <text evidence="1">The sequence shown here is derived from an EMBL/GenBank/DDBJ whole genome shotgun (WGS) entry which is preliminary data.</text>
</comment>
<accession>X1AJY7</accession>
<dbReference type="EMBL" id="BART01003712">
    <property type="protein sequence ID" value="GAG60326.1"/>
    <property type="molecule type" value="Genomic_DNA"/>
</dbReference>
<dbReference type="AlphaFoldDB" id="X1AJY7"/>
<proteinExistence type="predicted"/>
<reference evidence="1" key="1">
    <citation type="journal article" date="2014" name="Front. Microbiol.">
        <title>High frequency of phylogenetically diverse reductive dehalogenase-homologous genes in deep subseafloor sedimentary metagenomes.</title>
        <authorList>
            <person name="Kawai M."/>
            <person name="Futagami T."/>
            <person name="Toyoda A."/>
            <person name="Takaki Y."/>
            <person name="Nishi S."/>
            <person name="Hori S."/>
            <person name="Arai W."/>
            <person name="Tsubouchi T."/>
            <person name="Morono Y."/>
            <person name="Uchiyama I."/>
            <person name="Ito T."/>
            <person name="Fujiyama A."/>
            <person name="Inagaki F."/>
            <person name="Takami H."/>
        </authorList>
    </citation>
    <scope>NUCLEOTIDE SEQUENCE</scope>
    <source>
        <strain evidence="1">Expedition CK06-06</strain>
    </source>
</reference>
<gene>
    <name evidence="1" type="ORF">S01H4_09961</name>
</gene>